<comment type="similarity">
    <text evidence="1 4">Belongs to the GTP cyclohydrolase I type 2/NIF3 family.</text>
</comment>
<dbReference type="SUPFAM" id="SSF102705">
    <property type="entry name" value="NIF3 (NGG1p interacting factor 3)-like"/>
    <property type="match status" value="1"/>
</dbReference>
<evidence type="ECO:0000313" key="5">
    <source>
        <dbReference type="EMBL" id="GAA3722398.1"/>
    </source>
</evidence>
<dbReference type="Pfam" id="PF01784">
    <property type="entry name" value="DUF34_NIF3"/>
    <property type="match status" value="1"/>
</dbReference>
<dbReference type="PANTHER" id="PTHR13799:SF14">
    <property type="entry name" value="GTP CYCLOHYDROLASE 1 TYPE 2 HOMOLOG"/>
    <property type="match status" value="1"/>
</dbReference>
<proteinExistence type="inferred from homology"/>
<evidence type="ECO:0000256" key="4">
    <source>
        <dbReference type="PIRNR" id="PIRNR037489"/>
    </source>
</evidence>
<dbReference type="Gene3D" id="3.30.70.120">
    <property type="match status" value="1"/>
</dbReference>
<dbReference type="Proteomes" id="UP001500920">
    <property type="component" value="Unassembled WGS sequence"/>
</dbReference>
<name>A0ABP7ESI2_9STAP</name>
<accession>A0ABP7ESI2</accession>
<keyword evidence="3 4" id="KW-0479">Metal-binding</keyword>
<sequence length="358" mass="39114">MKIKELMEELDQIAPFAESESWDNTGLLVGDMQDEVTSILTTLDCAKETVDEAVSKGANVIIAHHPLIFAKMDAVVESGVGRIVRQLIRNNINLIAMHTNLDHQPDGVSHMIAEKLGYTDTEVLISNERDYKKLRVTVPKSSAEQLKKDLAAAGAGNQGEYSECFFEHPITGQFRPSEGADPHIGASGRLEHVEEYMIEAIFEVQDENKVMQALLASHPYEEPAYDMLSLKLPSDKGLGVSFDFNGSLMQLASLIEEKTGTPIVNMVAADQNQISKVGIIGGSGMSYIEEAFGQGIDVLVTGDVKYHEAYDAKLAGRSIIDGGHYMESVMAEGLKALIEERMTVEVHATEVSTNPFAN</sequence>
<evidence type="ECO:0000313" key="6">
    <source>
        <dbReference type="Proteomes" id="UP001500920"/>
    </source>
</evidence>
<dbReference type="NCBIfam" id="TIGR00486">
    <property type="entry name" value="YbgI_SA1388"/>
    <property type="match status" value="1"/>
</dbReference>
<evidence type="ECO:0000256" key="1">
    <source>
        <dbReference type="ARBA" id="ARBA00006964"/>
    </source>
</evidence>
<dbReference type="InterPro" id="IPR002678">
    <property type="entry name" value="DUF34/NIF3"/>
</dbReference>
<keyword evidence="6" id="KW-1185">Reference proteome</keyword>
<dbReference type="EMBL" id="BAABCK010000020">
    <property type="protein sequence ID" value="GAA3722398.1"/>
    <property type="molecule type" value="Genomic_DNA"/>
</dbReference>
<dbReference type="InterPro" id="IPR015867">
    <property type="entry name" value="N-reg_PII/ATP_PRibTrfase_C"/>
</dbReference>
<protein>
    <recommendedName>
        <fullName evidence="2 4">GTP cyclohydrolase 1 type 2 homolog</fullName>
    </recommendedName>
</protein>
<dbReference type="PANTHER" id="PTHR13799">
    <property type="entry name" value="NGG1 INTERACTING FACTOR 3"/>
    <property type="match status" value="1"/>
</dbReference>
<reference evidence="6" key="1">
    <citation type="journal article" date="2019" name="Int. J. Syst. Evol. Microbiol.">
        <title>The Global Catalogue of Microorganisms (GCM) 10K type strain sequencing project: providing services to taxonomists for standard genome sequencing and annotation.</title>
        <authorList>
            <consortium name="The Broad Institute Genomics Platform"/>
            <consortium name="The Broad Institute Genome Sequencing Center for Infectious Disease"/>
            <person name="Wu L."/>
            <person name="Ma J."/>
        </authorList>
    </citation>
    <scope>NUCLEOTIDE SEQUENCE [LARGE SCALE GENOMIC DNA]</scope>
    <source>
        <strain evidence="6">JCM 16981</strain>
    </source>
</reference>
<dbReference type="InterPro" id="IPR017221">
    <property type="entry name" value="DUF34/NIF3_bac"/>
</dbReference>
<dbReference type="InterPro" id="IPR036069">
    <property type="entry name" value="DUF34/NIF3_sf"/>
</dbReference>
<dbReference type="Gene3D" id="3.40.1390.30">
    <property type="entry name" value="NIF3 (NGG1p interacting factor 3)-like"/>
    <property type="match status" value="1"/>
</dbReference>
<dbReference type="PIRSF" id="PIRSF037489">
    <property type="entry name" value="UCP037489_NIF3_YqfO"/>
    <property type="match status" value="1"/>
</dbReference>
<gene>
    <name evidence="5" type="ORF">GCM10022378_10590</name>
</gene>
<dbReference type="RefSeq" id="WP_344702139.1">
    <property type="nucleotide sequence ID" value="NZ_BAABCK010000020.1"/>
</dbReference>
<evidence type="ECO:0000256" key="2">
    <source>
        <dbReference type="ARBA" id="ARBA00022112"/>
    </source>
</evidence>
<comment type="caution">
    <text evidence="5">The sequence shown here is derived from an EMBL/GenBank/DDBJ whole genome shotgun (WGS) entry which is preliminary data.</text>
</comment>
<organism evidence="5 6">
    <name type="scientific">Salinicoccus jeotgali</name>
    <dbReference type="NCBI Taxonomy" id="381634"/>
    <lineage>
        <taxon>Bacteria</taxon>
        <taxon>Bacillati</taxon>
        <taxon>Bacillota</taxon>
        <taxon>Bacilli</taxon>
        <taxon>Bacillales</taxon>
        <taxon>Staphylococcaceae</taxon>
        <taxon>Salinicoccus</taxon>
    </lineage>
</organism>
<evidence type="ECO:0000256" key="3">
    <source>
        <dbReference type="ARBA" id="ARBA00022723"/>
    </source>
</evidence>